<organism evidence="1 2">
    <name type="scientific">Candidatus Syntrophosphaera thermopropionivorans</name>
    <dbReference type="NCBI Taxonomy" id="2593015"/>
    <lineage>
        <taxon>Bacteria</taxon>
        <taxon>Pseudomonadati</taxon>
        <taxon>Candidatus Cloacimonadota</taxon>
        <taxon>Candidatus Cloacimonadia</taxon>
        <taxon>Candidatus Cloacimonadales</taxon>
        <taxon>Candidatus Cloacimonadaceae</taxon>
        <taxon>Candidatus Syntrophosphaera</taxon>
    </lineage>
</organism>
<dbReference type="EMBL" id="SMOG01000001">
    <property type="protein sequence ID" value="TDF74601.1"/>
    <property type="molecule type" value="Genomic_DNA"/>
</dbReference>
<evidence type="ECO:0000313" key="1">
    <source>
        <dbReference type="EMBL" id="TDF74601.1"/>
    </source>
</evidence>
<dbReference type="Proteomes" id="UP000294588">
    <property type="component" value="Unassembled WGS sequence"/>
</dbReference>
<sequence length="181" mass="20829">MKKVWITTLLMIALLSLFAQPTIPRVYVQKLVLEDGTNPFITWYKDQTSPEYLFRAWIWERPDEILSTETHTYHHLAITQVGDGKKVPFMVVSRVNLGNFPSQWHAGETLHLELTHKETGQKVEWDVYIPEGTATIMLLDTPQIIPPYKEVKSEKIIPKTDNSSDKPKENNSSCSNCPHCH</sequence>
<proteinExistence type="predicted"/>
<protein>
    <submittedName>
        <fullName evidence="1">Uncharacterized protein</fullName>
    </submittedName>
</protein>
<name>A0AC61QKU9_9BACT</name>
<reference evidence="1" key="1">
    <citation type="submission" date="2019-03" db="EMBL/GenBank/DDBJ databases">
        <title>Candidatus Syntrophosphaera thermopropionivorans: a novel player in syntrophic propionate oxidation during anaerobic digestion.</title>
        <authorList>
            <person name="Dyksma S."/>
        </authorList>
    </citation>
    <scope>NUCLEOTIDE SEQUENCE</scope>
    <source>
        <strain evidence="1">W5</strain>
    </source>
</reference>
<keyword evidence="2" id="KW-1185">Reference proteome</keyword>
<gene>
    <name evidence="1" type="ORF">E0946_00525</name>
</gene>
<accession>A0AC61QKU9</accession>
<evidence type="ECO:0000313" key="2">
    <source>
        <dbReference type="Proteomes" id="UP000294588"/>
    </source>
</evidence>
<comment type="caution">
    <text evidence="1">The sequence shown here is derived from an EMBL/GenBank/DDBJ whole genome shotgun (WGS) entry which is preliminary data.</text>
</comment>